<feature type="transmembrane region" description="Helical" evidence="5">
    <location>
        <begin position="257"/>
        <end position="275"/>
    </location>
</feature>
<comment type="subcellular location">
    <subcellularLocation>
        <location evidence="1">Cell membrane</location>
        <topology evidence="1">Multi-pass membrane protein</topology>
    </subcellularLocation>
</comment>
<feature type="transmembrane region" description="Helical" evidence="5">
    <location>
        <begin position="111"/>
        <end position="138"/>
    </location>
</feature>
<feature type="transmembrane region" description="Helical" evidence="5">
    <location>
        <begin position="56"/>
        <end position="76"/>
    </location>
</feature>
<name>A0ABQ6IR04_9MICO</name>
<evidence type="ECO:0000256" key="3">
    <source>
        <dbReference type="ARBA" id="ARBA00022989"/>
    </source>
</evidence>
<feature type="transmembrane region" description="Helical" evidence="5">
    <location>
        <begin position="176"/>
        <end position="195"/>
    </location>
</feature>
<feature type="transmembrane region" description="Helical" evidence="5">
    <location>
        <begin position="230"/>
        <end position="251"/>
    </location>
</feature>
<dbReference type="InterPro" id="IPR036259">
    <property type="entry name" value="MFS_trans_sf"/>
</dbReference>
<dbReference type="PANTHER" id="PTHR23531">
    <property type="entry name" value="QUINOLENE RESISTANCE PROTEIN NORA"/>
    <property type="match status" value="1"/>
</dbReference>
<keyword evidence="2 5" id="KW-0812">Transmembrane</keyword>
<feature type="transmembrane region" description="Helical" evidence="5">
    <location>
        <begin position="145"/>
        <end position="164"/>
    </location>
</feature>
<keyword evidence="4 5" id="KW-0472">Membrane</keyword>
<protein>
    <submittedName>
        <fullName evidence="7">MFS transporter</fullName>
    </submittedName>
</protein>
<dbReference type="PROSITE" id="PS50850">
    <property type="entry name" value="MFS"/>
    <property type="match status" value="1"/>
</dbReference>
<evidence type="ECO:0000256" key="2">
    <source>
        <dbReference type="ARBA" id="ARBA00022692"/>
    </source>
</evidence>
<reference evidence="8" key="1">
    <citation type="journal article" date="2019" name="Int. J. Syst. Evol. Microbiol.">
        <title>The Global Catalogue of Microorganisms (GCM) 10K type strain sequencing project: providing services to taxonomists for standard genome sequencing and annotation.</title>
        <authorList>
            <consortium name="The Broad Institute Genomics Platform"/>
            <consortium name="The Broad Institute Genome Sequencing Center for Infectious Disease"/>
            <person name="Wu L."/>
            <person name="Ma J."/>
        </authorList>
    </citation>
    <scope>NUCLEOTIDE SEQUENCE [LARGE SCALE GENOMIC DNA]</scope>
    <source>
        <strain evidence="8">NBRC 113072</strain>
    </source>
</reference>
<dbReference type="Gene3D" id="1.20.1250.20">
    <property type="entry name" value="MFS general substrate transporter like domains"/>
    <property type="match status" value="1"/>
</dbReference>
<feature type="transmembrane region" description="Helical" evidence="5">
    <location>
        <begin position="83"/>
        <end position="105"/>
    </location>
</feature>
<feature type="transmembrane region" description="Helical" evidence="5">
    <location>
        <begin position="287"/>
        <end position="308"/>
    </location>
</feature>
<sequence>MPGSTPDPSQPSTRTPVWSAPGMPALVGLTFFGFVGYAALLPLVPLWVVRGGAGPAGAGLVNGVMLAATVGAQLAVPAALRRFGWGPVMGAGVVLLGLPSLAHLLSDSLPWVLLLAVVRGVGFAVLTVTGAAAAAYLVDPSRRGAAIGAYGLAVALPNLTFLPFGPVIAEHVGWPIVFAIGALPVLAVPVAARLARHIPDERARVPDPSAQDSADDTDDSTFYRSLVPPAALLLAVTLAGGAVITFAPQVVAEPSSATAALVGMGLAAAVARWLVGGLADRVGPGRFVWPMTVLAVLCLVGVALTLGIPEWSPVDGAGQIVAWVALATLLGAAYGALQNLTYVLTLTAAGQGRISGASAIWNAGFDSGTALGSVLVGVIAAGAGFGWAFLAAALACAATIPLAIRTRRA</sequence>
<dbReference type="Proteomes" id="UP001157126">
    <property type="component" value="Unassembled WGS sequence"/>
</dbReference>
<feature type="transmembrane region" description="Helical" evidence="5">
    <location>
        <begin position="320"/>
        <end position="347"/>
    </location>
</feature>
<dbReference type="SUPFAM" id="SSF103473">
    <property type="entry name" value="MFS general substrate transporter"/>
    <property type="match status" value="1"/>
</dbReference>
<organism evidence="7 8">
    <name type="scientific">Mobilicoccus caccae</name>
    <dbReference type="NCBI Taxonomy" id="1859295"/>
    <lineage>
        <taxon>Bacteria</taxon>
        <taxon>Bacillati</taxon>
        <taxon>Actinomycetota</taxon>
        <taxon>Actinomycetes</taxon>
        <taxon>Micrococcales</taxon>
        <taxon>Dermatophilaceae</taxon>
        <taxon>Mobilicoccus</taxon>
    </lineage>
</organism>
<dbReference type="InterPro" id="IPR011701">
    <property type="entry name" value="MFS"/>
</dbReference>
<feature type="transmembrane region" description="Helical" evidence="5">
    <location>
        <begin position="23"/>
        <end position="44"/>
    </location>
</feature>
<keyword evidence="8" id="KW-1185">Reference proteome</keyword>
<evidence type="ECO:0000259" key="6">
    <source>
        <dbReference type="PROSITE" id="PS50850"/>
    </source>
</evidence>
<dbReference type="PANTHER" id="PTHR23531:SF1">
    <property type="entry name" value="QUINOLENE RESISTANCE PROTEIN NORA"/>
    <property type="match status" value="1"/>
</dbReference>
<keyword evidence="3 5" id="KW-1133">Transmembrane helix</keyword>
<accession>A0ABQ6IR04</accession>
<evidence type="ECO:0000313" key="7">
    <source>
        <dbReference type="EMBL" id="GMA40355.1"/>
    </source>
</evidence>
<dbReference type="InterPro" id="IPR020846">
    <property type="entry name" value="MFS_dom"/>
</dbReference>
<evidence type="ECO:0000256" key="4">
    <source>
        <dbReference type="ARBA" id="ARBA00023136"/>
    </source>
</evidence>
<dbReference type="EMBL" id="BSUO01000001">
    <property type="protein sequence ID" value="GMA40355.1"/>
    <property type="molecule type" value="Genomic_DNA"/>
</dbReference>
<dbReference type="InterPro" id="IPR052714">
    <property type="entry name" value="MFS_Exporter"/>
</dbReference>
<proteinExistence type="predicted"/>
<dbReference type="RefSeq" id="WP_284304075.1">
    <property type="nucleotide sequence ID" value="NZ_BSUO01000001.1"/>
</dbReference>
<feature type="transmembrane region" description="Helical" evidence="5">
    <location>
        <begin position="359"/>
        <end position="379"/>
    </location>
</feature>
<comment type="caution">
    <text evidence="7">The sequence shown here is derived from an EMBL/GenBank/DDBJ whole genome shotgun (WGS) entry which is preliminary data.</text>
</comment>
<feature type="domain" description="Major facilitator superfamily (MFS) profile" evidence="6">
    <location>
        <begin position="22"/>
        <end position="409"/>
    </location>
</feature>
<gene>
    <name evidence="7" type="ORF">GCM10025883_24000</name>
</gene>
<evidence type="ECO:0000256" key="1">
    <source>
        <dbReference type="ARBA" id="ARBA00004651"/>
    </source>
</evidence>
<feature type="transmembrane region" description="Helical" evidence="5">
    <location>
        <begin position="385"/>
        <end position="404"/>
    </location>
</feature>
<evidence type="ECO:0000256" key="5">
    <source>
        <dbReference type="SAM" id="Phobius"/>
    </source>
</evidence>
<evidence type="ECO:0000313" key="8">
    <source>
        <dbReference type="Proteomes" id="UP001157126"/>
    </source>
</evidence>
<dbReference type="Pfam" id="PF07690">
    <property type="entry name" value="MFS_1"/>
    <property type="match status" value="1"/>
</dbReference>